<keyword evidence="2" id="KW-1185">Reference proteome</keyword>
<feature type="non-terminal residue" evidence="1">
    <location>
        <position position="54"/>
    </location>
</feature>
<sequence>EEKRMHLKLVSLCPTGSNDIGRQANFLVGSRVEKVDITGLAGVAHRSPEFIVHS</sequence>
<gene>
    <name evidence="1" type="ORF">CCACVL1_01231</name>
</gene>
<dbReference type="Proteomes" id="UP000188268">
    <property type="component" value="Unassembled WGS sequence"/>
</dbReference>
<accession>A0A1R3KL78</accession>
<dbReference type="AlphaFoldDB" id="A0A1R3KL78"/>
<proteinExistence type="predicted"/>
<reference evidence="1 2" key="1">
    <citation type="submission" date="2013-09" db="EMBL/GenBank/DDBJ databases">
        <title>Corchorus capsularis genome sequencing.</title>
        <authorList>
            <person name="Alam M."/>
            <person name="Haque M.S."/>
            <person name="Islam M.S."/>
            <person name="Emdad E.M."/>
            <person name="Islam M.M."/>
            <person name="Ahmed B."/>
            <person name="Halim A."/>
            <person name="Hossen Q.M.M."/>
            <person name="Hossain M.Z."/>
            <person name="Ahmed R."/>
            <person name="Khan M.M."/>
            <person name="Islam R."/>
            <person name="Rashid M.M."/>
            <person name="Khan S.A."/>
            <person name="Rahman M.S."/>
            <person name="Alam M."/>
        </authorList>
    </citation>
    <scope>NUCLEOTIDE SEQUENCE [LARGE SCALE GENOMIC DNA]</scope>
    <source>
        <strain evidence="2">cv. CVL-1</strain>
        <tissue evidence="1">Whole seedling</tissue>
    </source>
</reference>
<feature type="non-terminal residue" evidence="1">
    <location>
        <position position="1"/>
    </location>
</feature>
<evidence type="ECO:0000313" key="2">
    <source>
        <dbReference type="Proteomes" id="UP000188268"/>
    </source>
</evidence>
<protein>
    <submittedName>
        <fullName evidence="1">Uncharacterized protein</fullName>
    </submittedName>
</protein>
<dbReference type="EMBL" id="AWWV01004209">
    <property type="protein sequence ID" value="OMP07758.1"/>
    <property type="molecule type" value="Genomic_DNA"/>
</dbReference>
<organism evidence="1 2">
    <name type="scientific">Corchorus capsularis</name>
    <name type="common">Jute</name>
    <dbReference type="NCBI Taxonomy" id="210143"/>
    <lineage>
        <taxon>Eukaryota</taxon>
        <taxon>Viridiplantae</taxon>
        <taxon>Streptophyta</taxon>
        <taxon>Embryophyta</taxon>
        <taxon>Tracheophyta</taxon>
        <taxon>Spermatophyta</taxon>
        <taxon>Magnoliopsida</taxon>
        <taxon>eudicotyledons</taxon>
        <taxon>Gunneridae</taxon>
        <taxon>Pentapetalae</taxon>
        <taxon>rosids</taxon>
        <taxon>malvids</taxon>
        <taxon>Malvales</taxon>
        <taxon>Malvaceae</taxon>
        <taxon>Grewioideae</taxon>
        <taxon>Apeibeae</taxon>
        <taxon>Corchorus</taxon>
    </lineage>
</organism>
<dbReference type="Gramene" id="OMP07758">
    <property type="protein sequence ID" value="OMP07758"/>
    <property type="gene ID" value="CCACVL1_01231"/>
</dbReference>
<evidence type="ECO:0000313" key="1">
    <source>
        <dbReference type="EMBL" id="OMP07758.1"/>
    </source>
</evidence>
<name>A0A1R3KL78_COCAP</name>
<comment type="caution">
    <text evidence="1">The sequence shown here is derived from an EMBL/GenBank/DDBJ whole genome shotgun (WGS) entry which is preliminary data.</text>
</comment>